<accession>A0ABD0UNH2</accession>
<evidence type="ECO:0000313" key="3">
    <source>
        <dbReference type="Proteomes" id="UP001552299"/>
    </source>
</evidence>
<comment type="caution">
    <text evidence="2">The sequence shown here is derived from an EMBL/GenBank/DDBJ whole genome shotgun (WGS) entry which is preliminary data.</text>
</comment>
<proteinExistence type="predicted"/>
<organism evidence="2 3">
    <name type="scientific">Dendrobium thyrsiflorum</name>
    <name type="common">Pinecone-like raceme dendrobium</name>
    <name type="synonym">Orchid</name>
    <dbReference type="NCBI Taxonomy" id="117978"/>
    <lineage>
        <taxon>Eukaryota</taxon>
        <taxon>Viridiplantae</taxon>
        <taxon>Streptophyta</taxon>
        <taxon>Embryophyta</taxon>
        <taxon>Tracheophyta</taxon>
        <taxon>Spermatophyta</taxon>
        <taxon>Magnoliopsida</taxon>
        <taxon>Liliopsida</taxon>
        <taxon>Asparagales</taxon>
        <taxon>Orchidaceae</taxon>
        <taxon>Epidendroideae</taxon>
        <taxon>Malaxideae</taxon>
        <taxon>Dendrobiinae</taxon>
        <taxon>Dendrobium</taxon>
    </lineage>
</organism>
<dbReference type="Proteomes" id="UP001552299">
    <property type="component" value="Unassembled WGS sequence"/>
</dbReference>
<evidence type="ECO:0000256" key="1">
    <source>
        <dbReference type="SAM" id="MobiDB-lite"/>
    </source>
</evidence>
<keyword evidence="3" id="KW-1185">Reference proteome</keyword>
<sequence>MDQIESRGLISQRKIRRQDLDPVTLDQRLDELRNSEIFAVDRRINGSGLMNPRNLGWWSCGSNAIFLGLIWIKLTGKFVAGRGLTVAFDQARWFGVSGARGVWRLGLDAKSQEREWESWNESFFQYFCPILPTPDKMEGWDQLEECLGCCHMSIGLLGAGGDKDNGTGIEGLEVVGRVVPQRAFSTARKSKPKERKHDDSHLSLRKRNRTISWEGSIASQRLGLEGRKHDDSHLPLRKRNWMTSWEGSIASQRSGLEDDPDSPGRCIAIMPKLIIWLRKALNVGDVFGSQKGHFSWRKLEERALSLRRKGWSLRGEEPWKKGVWRGFYTVAPTSSHQSTSKSRFVLREVLEKKTALVSKDQVLCLLQEEEKEVRLLIYSSFSLSLTELSESESTAADSSSLPDRCLEGSASLADARTGGEAPNNSHPPKQKSQEFEKIHGVVSQAWGFSLVLHSIRSVRGVVTPGSKIQLR</sequence>
<gene>
    <name evidence="2" type="ORF">M5K25_017901</name>
</gene>
<protein>
    <submittedName>
        <fullName evidence="2">Uncharacterized protein</fullName>
    </submittedName>
</protein>
<evidence type="ECO:0000313" key="2">
    <source>
        <dbReference type="EMBL" id="KAL0911962.1"/>
    </source>
</evidence>
<dbReference type="AlphaFoldDB" id="A0ABD0UNH2"/>
<name>A0ABD0UNH2_DENTH</name>
<dbReference type="EMBL" id="JANQDX010000014">
    <property type="protein sequence ID" value="KAL0911962.1"/>
    <property type="molecule type" value="Genomic_DNA"/>
</dbReference>
<reference evidence="2 3" key="1">
    <citation type="journal article" date="2024" name="Plant Biotechnol. J.">
        <title>Dendrobium thyrsiflorum genome and its molecular insights into genes involved in important horticultural traits.</title>
        <authorList>
            <person name="Chen B."/>
            <person name="Wang J.Y."/>
            <person name="Zheng P.J."/>
            <person name="Li K.L."/>
            <person name="Liang Y.M."/>
            <person name="Chen X.F."/>
            <person name="Zhang C."/>
            <person name="Zhao X."/>
            <person name="He X."/>
            <person name="Zhang G.Q."/>
            <person name="Liu Z.J."/>
            <person name="Xu Q."/>
        </authorList>
    </citation>
    <scope>NUCLEOTIDE SEQUENCE [LARGE SCALE GENOMIC DNA]</scope>
    <source>
        <strain evidence="2">GZMU011</strain>
    </source>
</reference>
<feature type="region of interest" description="Disordered" evidence="1">
    <location>
        <begin position="414"/>
        <end position="434"/>
    </location>
</feature>